<sequence>MKRMPDAPLVEAPALWWLVLMVLLAGLNLRPLLTTLGTNLELIRVDLGLSSTLVGALAAIPTLCMGLVSLAGGWVIARLGVGAGMRLALLLIAVGCALRWAGDWLPMLALATALAGLGIACGQVLIPVVIKRYFPSRAALMMGGYTTAMNLGAALGAVAAPLAISALGSWQASLAIWALPALLVALLWPGRLRVFTDDGPMGVPWRSALGWRMALFLGTGSLAYMTLLAWLVPFYMALGLTQEQGGAMLVAYTAAQIAGALLVPPVAQLQPDRRPALALTLALLSLGLAGLCWAPTWGGACWVVLAGFGLGGSFPLALTLPLDYAHTPTEAGRLSAMVLGFGMLMGSCGPLLFGVLRDGFGFSAALIFLLLATVASFLLGLTFRPPNRDRSGTGPLTVDIKEISP</sequence>
<comment type="caution">
    <text evidence="6">The sequence shown here is derived from an EMBL/GenBank/DDBJ whole genome shotgun (WGS) entry which is preliminary data.</text>
</comment>
<dbReference type="Proteomes" id="UP001107961">
    <property type="component" value="Unassembled WGS sequence"/>
</dbReference>
<feature type="transmembrane region" description="Helical" evidence="4">
    <location>
        <begin position="362"/>
        <end position="383"/>
    </location>
</feature>
<organism evidence="6 7">
    <name type="scientific">Alloalcanivorax xenomutans</name>
    <dbReference type="NCBI Taxonomy" id="1094342"/>
    <lineage>
        <taxon>Bacteria</taxon>
        <taxon>Pseudomonadati</taxon>
        <taxon>Pseudomonadota</taxon>
        <taxon>Gammaproteobacteria</taxon>
        <taxon>Oceanospirillales</taxon>
        <taxon>Alcanivoracaceae</taxon>
        <taxon>Alloalcanivorax</taxon>
    </lineage>
</organism>
<evidence type="ECO:0000313" key="6">
    <source>
        <dbReference type="EMBL" id="MCE7508230.1"/>
    </source>
</evidence>
<feature type="transmembrane region" description="Helical" evidence="4">
    <location>
        <begin position="107"/>
        <end position="130"/>
    </location>
</feature>
<dbReference type="PANTHER" id="PTHR23523">
    <property type="match status" value="1"/>
</dbReference>
<feature type="transmembrane region" description="Helical" evidence="4">
    <location>
        <begin position="334"/>
        <end position="356"/>
    </location>
</feature>
<keyword evidence="3 4" id="KW-0472">Membrane</keyword>
<feature type="transmembrane region" description="Helical" evidence="4">
    <location>
        <begin position="53"/>
        <end position="76"/>
    </location>
</feature>
<dbReference type="SUPFAM" id="SSF103473">
    <property type="entry name" value="MFS general substrate transporter"/>
    <property type="match status" value="1"/>
</dbReference>
<feature type="transmembrane region" description="Helical" evidence="4">
    <location>
        <begin position="170"/>
        <end position="188"/>
    </location>
</feature>
<protein>
    <submittedName>
        <fullName evidence="6">MFS transporter</fullName>
    </submittedName>
</protein>
<dbReference type="Pfam" id="PF07690">
    <property type="entry name" value="MFS_1"/>
    <property type="match status" value="1"/>
</dbReference>
<dbReference type="InterPro" id="IPR052524">
    <property type="entry name" value="MFS_Cyanate_Porter"/>
</dbReference>
<dbReference type="PROSITE" id="PS50850">
    <property type="entry name" value="MFS"/>
    <property type="match status" value="1"/>
</dbReference>
<accession>A0A9Q3ZCC9</accession>
<dbReference type="InterPro" id="IPR011701">
    <property type="entry name" value="MFS"/>
</dbReference>
<feature type="domain" description="Major facilitator superfamily (MFS) profile" evidence="5">
    <location>
        <begin position="14"/>
        <end position="388"/>
    </location>
</feature>
<gene>
    <name evidence="6" type="ORF">LZG35_06235</name>
</gene>
<evidence type="ECO:0000256" key="1">
    <source>
        <dbReference type="ARBA" id="ARBA00022692"/>
    </source>
</evidence>
<dbReference type="PANTHER" id="PTHR23523:SF1">
    <property type="entry name" value="CYANATE TRANSPORT PROTEIN CYNX"/>
    <property type="match status" value="1"/>
</dbReference>
<dbReference type="InterPro" id="IPR036259">
    <property type="entry name" value="MFS_trans_sf"/>
</dbReference>
<dbReference type="RefSeq" id="WP_080531602.1">
    <property type="nucleotide sequence ID" value="NZ_CP012331.1"/>
</dbReference>
<evidence type="ECO:0000256" key="4">
    <source>
        <dbReference type="SAM" id="Phobius"/>
    </source>
</evidence>
<dbReference type="EMBL" id="JAJVKT010000006">
    <property type="protein sequence ID" value="MCE7508230.1"/>
    <property type="molecule type" value="Genomic_DNA"/>
</dbReference>
<dbReference type="GO" id="GO:0022857">
    <property type="term" value="F:transmembrane transporter activity"/>
    <property type="evidence" value="ECO:0007669"/>
    <property type="project" value="InterPro"/>
</dbReference>
<feature type="transmembrane region" description="Helical" evidence="4">
    <location>
        <begin position="209"/>
        <end position="232"/>
    </location>
</feature>
<feature type="transmembrane region" description="Helical" evidence="4">
    <location>
        <begin position="302"/>
        <end position="322"/>
    </location>
</feature>
<dbReference type="InterPro" id="IPR020846">
    <property type="entry name" value="MFS_dom"/>
</dbReference>
<name>A0A9Q3ZCC9_9GAMM</name>
<feature type="transmembrane region" description="Helical" evidence="4">
    <location>
        <begin position="142"/>
        <end position="164"/>
    </location>
</feature>
<evidence type="ECO:0000256" key="3">
    <source>
        <dbReference type="ARBA" id="ARBA00023136"/>
    </source>
</evidence>
<evidence type="ECO:0000256" key="2">
    <source>
        <dbReference type="ARBA" id="ARBA00022989"/>
    </source>
</evidence>
<dbReference type="AlphaFoldDB" id="A0A9Q3ZCC9"/>
<keyword evidence="7" id="KW-1185">Reference proteome</keyword>
<keyword evidence="2 4" id="KW-1133">Transmembrane helix</keyword>
<dbReference type="Gene3D" id="1.20.1250.20">
    <property type="entry name" value="MFS general substrate transporter like domains"/>
    <property type="match status" value="2"/>
</dbReference>
<evidence type="ECO:0000259" key="5">
    <source>
        <dbReference type="PROSITE" id="PS50850"/>
    </source>
</evidence>
<feature type="transmembrane region" description="Helical" evidence="4">
    <location>
        <begin position="244"/>
        <end position="264"/>
    </location>
</feature>
<feature type="transmembrane region" description="Helical" evidence="4">
    <location>
        <begin position="276"/>
        <end position="296"/>
    </location>
</feature>
<feature type="transmembrane region" description="Helical" evidence="4">
    <location>
        <begin position="12"/>
        <end position="33"/>
    </location>
</feature>
<keyword evidence="1 4" id="KW-0812">Transmembrane</keyword>
<feature type="transmembrane region" description="Helical" evidence="4">
    <location>
        <begin position="83"/>
        <end position="101"/>
    </location>
</feature>
<evidence type="ECO:0000313" key="7">
    <source>
        <dbReference type="Proteomes" id="UP001107961"/>
    </source>
</evidence>
<reference evidence="6" key="1">
    <citation type="submission" date="2022-01" db="EMBL/GenBank/DDBJ databases">
        <authorList>
            <person name="Karlyshev A.V."/>
            <person name="Jaspars M."/>
        </authorList>
    </citation>
    <scope>NUCLEOTIDE SEQUENCE</scope>
    <source>
        <strain evidence="6">AGSA3-2</strain>
    </source>
</reference>
<proteinExistence type="predicted"/>